<sequence length="122" mass="13523">LWGAWSLSPEIWVTRRGYTLDRVPIHHRAHALSFTHYGQFGNANYINLNVFGLWEETGVPGGNPPSTRRTCTRTGGGDANPDPGADTCVCLRSDPVASLKKQQSHSIAQPKTSFFSLSWRIK</sequence>
<feature type="non-terminal residue" evidence="2">
    <location>
        <position position="122"/>
    </location>
</feature>
<accession>A0A8J4XGB0</accession>
<protein>
    <submittedName>
        <fullName evidence="2">Autophagy-related protein 9</fullName>
    </submittedName>
</protein>
<feature type="compositionally biased region" description="Low complexity" evidence="1">
    <location>
        <begin position="67"/>
        <end position="84"/>
    </location>
</feature>
<dbReference type="Proteomes" id="UP000727407">
    <property type="component" value="Unassembled WGS sequence"/>
</dbReference>
<feature type="non-terminal residue" evidence="2">
    <location>
        <position position="1"/>
    </location>
</feature>
<keyword evidence="3" id="KW-1185">Reference proteome</keyword>
<feature type="region of interest" description="Disordered" evidence="1">
    <location>
        <begin position="61"/>
        <end position="84"/>
    </location>
</feature>
<name>A0A8J4XGB0_CLAMG</name>
<evidence type="ECO:0000313" key="2">
    <source>
        <dbReference type="EMBL" id="KAF5908040.1"/>
    </source>
</evidence>
<dbReference type="EMBL" id="QNUK01000016">
    <property type="protein sequence ID" value="KAF5908040.1"/>
    <property type="molecule type" value="Genomic_DNA"/>
</dbReference>
<comment type="caution">
    <text evidence="2">The sequence shown here is derived from an EMBL/GenBank/DDBJ whole genome shotgun (WGS) entry which is preliminary data.</text>
</comment>
<proteinExistence type="predicted"/>
<evidence type="ECO:0000313" key="3">
    <source>
        <dbReference type="Proteomes" id="UP000727407"/>
    </source>
</evidence>
<evidence type="ECO:0000256" key="1">
    <source>
        <dbReference type="SAM" id="MobiDB-lite"/>
    </source>
</evidence>
<reference evidence="2" key="1">
    <citation type="submission" date="2020-07" db="EMBL/GenBank/DDBJ databases">
        <title>Clarias magur genome sequencing, assembly and annotation.</title>
        <authorList>
            <person name="Kushwaha B."/>
            <person name="Kumar R."/>
            <person name="Das P."/>
            <person name="Joshi C.G."/>
            <person name="Kumar D."/>
            <person name="Nagpure N.S."/>
            <person name="Pandey M."/>
            <person name="Agarwal S."/>
            <person name="Srivastava S."/>
            <person name="Singh M."/>
            <person name="Sahoo L."/>
            <person name="Jayasankar P."/>
            <person name="Meher P.K."/>
            <person name="Koringa P.G."/>
            <person name="Iquebal M.A."/>
            <person name="Das S.P."/>
            <person name="Bit A."/>
            <person name="Patnaik S."/>
            <person name="Patel N."/>
            <person name="Shah T.M."/>
            <person name="Hinsu A."/>
            <person name="Jena J.K."/>
        </authorList>
    </citation>
    <scope>NUCLEOTIDE SEQUENCE</scope>
    <source>
        <strain evidence="2">CIFAMagur01</strain>
        <tissue evidence="2">Testis</tissue>
    </source>
</reference>
<dbReference type="AlphaFoldDB" id="A0A8J4XGB0"/>
<organism evidence="2 3">
    <name type="scientific">Clarias magur</name>
    <name type="common">Asian catfish</name>
    <name type="synonym">Macropteronotus magur</name>
    <dbReference type="NCBI Taxonomy" id="1594786"/>
    <lineage>
        <taxon>Eukaryota</taxon>
        <taxon>Metazoa</taxon>
        <taxon>Chordata</taxon>
        <taxon>Craniata</taxon>
        <taxon>Vertebrata</taxon>
        <taxon>Euteleostomi</taxon>
        <taxon>Actinopterygii</taxon>
        <taxon>Neopterygii</taxon>
        <taxon>Teleostei</taxon>
        <taxon>Ostariophysi</taxon>
        <taxon>Siluriformes</taxon>
        <taxon>Clariidae</taxon>
        <taxon>Clarias</taxon>
    </lineage>
</organism>
<gene>
    <name evidence="2" type="primary">atg9</name>
    <name evidence="2" type="ORF">DAT39_002227</name>
</gene>